<comment type="subcellular location">
    <subcellularLocation>
        <location evidence="2">Cell membrane</location>
        <topology evidence="2">Peripheral membrane protein</topology>
    </subcellularLocation>
    <subcellularLocation>
        <location evidence="3">Cytoplasm</location>
    </subcellularLocation>
    <subcellularLocation>
        <location evidence="1">Mitochondrion</location>
    </subcellularLocation>
</comment>
<evidence type="ECO:0000256" key="5">
    <source>
        <dbReference type="ARBA" id="ARBA00012584"/>
    </source>
</evidence>
<dbReference type="PROSITE" id="PS51163">
    <property type="entry name" value="YRDC"/>
    <property type="match status" value="1"/>
</dbReference>
<evidence type="ECO:0000256" key="15">
    <source>
        <dbReference type="ARBA" id="ARBA00063146"/>
    </source>
</evidence>
<evidence type="ECO:0000256" key="3">
    <source>
        <dbReference type="ARBA" id="ARBA00004496"/>
    </source>
</evidence>
<keyword evidence="18" id="KW-1185">Reference proteome</keyword>
<evidence type="ECO:0000256" key="4">
    <source>
        <dbReference type="ARBA" id="ARBA00007663"/>
    </source>
</evidence>
<dbReference type="EC" id="2.7.7.87" evidence="5"/>
<dbReference type="FunFam" id="3.90.870.10:FF:000007">
    <property type="entry name" value="YrdC N6-threonylcarbamoyltransferase domain containing"/>
    <property type="match status" value="1"/>
</dbReference>
<dbReference type="PANTHER" id="PTHR17490:SF10">
    <property type="entry name" value="THREONYLCARBAMOYL-AMP SYNTHASE"/>
    <property type="match status" value="1"/>
</dbReference>
<dbReference type="Proteomes" id="UP000410492">
    <property type="component" value="Unassembled WGS sequence"/>
</dbReference>
<dbReference type="Pfam" id="PF01300">
    <property type="entry name" value="Sua5_yciO_yrdC"/>
    <property type="match status" value="1"/>
</dbReference>
<proteinExistence type="inferred from homology"/>
<evidence type="ECO:0000256" key="14">
    <source>
        <dbReference type="ARBA" id="ARBA00058524"/>
    </source>
</evidence>
<feature type="domain" description="YrdC-like" evidence="16">
    <location>
        <begin position="10"/>
        <end position="196"/>
    </location>
</feature>
<dbReference type="AlphaFoldDB" id="A0A653DD27"/>
<dbReference type="GO" id="GO:0061710">
    <property type="term" value="F:L-threonylcarbamoyladenylate synthase"/>
    <property type="evidence" value="ECO:0007669"/>
    <property type="project" value="UniProtKB-EC"/>
</dbReference>
<dbReference type="OrthoDB" id="3648309at2759"/>
<keyword evidence="10" id="KW-0809">Transit peptide</keyword>
<dbReference type="EMBL" id="CAACVG010011278">
    <property type="protein sequence ID" value="VEN57736.1"/>
    <property type="molecule type" value="Genomic_DNA"/>
</dbReference>
<dbReference type="InterPro" id="IPR017945">
    <property type="entry name" value="DHBP_synth_RibB-like_a/b_dom"/>
</dbReference>
<comment type="subunit">
    <text evidence="15">Interacts with RSC1A1.</text>
</comment>
<organism evidence="17 18">
    <name type="scientific">Callosobruchus maculatus</name>
    <name type="common">Southern cowpea weevil</name>
    <name type="synonym">Pulse bruchid</name>
    <dbReference type="NCBI Taxonomy" id="64391"/>
    <lineage>
        <taxon>Eukaryota</taxon>
        <taxon>Metazoa</taxon>
        <taxon>Ecdysozoa</taxon>
        <taxon>Arthropoda</taxon>
        <taxon>Hexapoda</taxon>
        <taxon>Insecta</taxon>
        <taxon>Pterygota</taxon>
        <taxon>Neoptera</taxon>
        <taxon>Endopterygota</taxon>
        <taxon>Coleoptera</taxon>
        <taxon>Polyphaga</taxon>
        <taxon>Cucujiformia</taxon>
        <taxon>Chrysomeloidea</taxon>
        <taxon>Chrysomelidae</taxon>
        <taxon>Bruchinae</taxon>
        <taxon>Bruchini</taxon>
        <taxon>Callosobruchus</taxon>
    </lineage>
</organism>
<evidence type="ECO:0000256" key="12">
    <source>
        <dbReference type="ARBA" id="ARBA00023136"/>
    </source>
</evidence>
<keyword evidence="9" id="KW-0808">Transferase</keyword>
<comment type="similarity">
    <text evidence="4">Belongs to the SUA5 family.</text>
</comment>
<gene>
    <name evidence="17" type="ORF">CALMAC_LOCUS16291</name>
</gene>
<accession>A0A653DD27</accession>
<dbReference type="Gene3D" id="3.90.870.10">
    <property type="entry name" value="DHBP synthase"/>
    <property type="match status" value="1"/>
</dbReference>
<comment type="catalytic activity">
    <reaction evidence="13">
        <text>L-threonine + hydrogencarbonate + ATP = L-threonylcarbamoyladenylate + diphosphate + H2O</text>
        <dbReference type="Rhea" id="RHEA:36407"/>
        <dbReference type="ChEBI" id="CHEBI:15377"/>
        <dbReference type="ChEBI" id="CHEBI:17544"/>
        <dbReference type="ChEBI" id="CHEBI:30616"/>
        <dbReference type="ChEBI" id="CHEBI:33019"/>
        <dbReference type="ChEBI" id="CHEBI:57926"/>
        <dbReference type="ChEBI" id="CHEBI:73682"/>
        <dbReference type="EC" id="2.7.7.87"/>
    </reaction>
</comment>
<keyword evidence="11" id="KW-0496">Mitochondrion</keyword>
<evidence type="ECO:0000256" key="9">
    <source>
        <dbReference type="ARBA" id="ARBA00022679"/>
    </source>
</evidence>
<dbReference type="GO" id="GO:0006450">
    <property type="term" value="P:regulation of translational fidelity"/>
    <property type="evidence" value="ECO:0007669"/>
    <property type="project" value="TreeGrafter"/>
</dbReference>
<evidence type="ECO:0000256" key="2">
    <source>
        <dbReference type="ARBA" id="ARBA00004202"/>
    </source>
</evidence>
<evidence type="ECO:0000259" key="16">
    <source>
        <dbReference type="PROSITE" id="PS51163"/>
    </source>
</evidence>
<dbReference type="GO" id="GO:0000049">
    <property type="term" value="F:tRNA binding"/>
    <property type="evidence" value="ECO:0007669"/>
    <property type="project" value="TreeGrafter"/>
</dbReference>
<dbReference type="GO" id="GO:0003725">
    <property type="term" value="F:double-stranded RNA binding"/>
    <property type="evidence" value="ECO:0007669"/>
    <property type="project" value="InterPro"/>
</dbReference>
<dbReference type="SUPFAM" id="SSF55821">
    <property type="entry name" value="YrdC/RibB"/>
    <property type="match status" value="1"/>
</dbReference>
<evidence type="ECO:0000256" key="6">
    <source>
        <dbReference type="ARBA" id="ARBA00015492"/>
    </source>
</evidence>
<dbReference type="InterPro" id="IPR050156">
    <property type="entry name" value="TC-AMP_synthase_SUA5"/>
</dbReference>
<dbReference type="InterPro" id="IPR006070">
    <property type="entry name" value="Sua5-like_dom"/>
</dbReference>
<dbReference type="PANTHER" id="PTHR17490">
    <property type="entry name" value="SUA5"/>
    <property type="match status" value="1"/>
</dbReference>
<dbReference type="GO" id="GO:0005886">
    <property type="term" value="C:plasma membrane"/>
    <property type="evidence" value="ECO:0007669"/>
    <property type="project" value="UniProtKB-SubCell"/>
</dbReference>
<reference evidence="17 18" key="1">
    <citation type="submission" date="2019-01" db="EMBL/GenBank/DDBJ databases">
        <authorList>
            <person name="Sayadi A."/>
        </authorList>
    </citation>
    <scope>NUCLEOTIDE SEQUENCE [LARGE SCALE GENOMIC DNA]</scope>
</reference>
<keyword evidence="12" id="KW-0472">Membrane</keyword>
<keyword evidence="8" id="KW-0963">Cytoplasm</keyword>
<dbReference type="NCBIfam" id="TIGR00057">
    <property type="entry name" value="L-threonylcarbamoyladenylate synthase"/>
    <property type="match status" value="1"/>
</dbReference>
<sequence>MAVHINIKDSSAEAVAVDYLKSGSVIAVPTDTVYGLACDATNVTAIKNLYSIKNRIQSKPLAICLSQVSELELWAEVHHLPIDLLNALLPGPFTLILKSTNNNLDTSLSLRGNVGIRIPNYSFIRNISGGLGKPIALTSANLSDEPSATDILGFKSIWNQIPIIFDGGKLKYNDSASTVVDLTEPGLFKIIRKGAGYETMLNIFKEFNLEVKS</sequence>
<evidence type="ECO:0000256" key="10">
    <source>
        <dbReference type="ARBA" id="ARBA00022946"/>
    </source>
</evidence>
<protein>
    <recommendedName>
        <fullName evidence="6">Threonylcarbamoyl-AMP synthase</fullName>
        <ecNumber evidence="5">2.7.7.87</ecNumber>
    </recommendedName>
</protein>
<comment type="function">
    <text evidence="14">Cytoplasmic and mitochondrial threonylcarbamoyl-AMP synthase required for the formation of a threonylcarbamoyl group on adenosine at position 37 (t(6)A37) in tRNAs that read codons beginning with adenine. Catalyzes the conversion of L-threonine, HCO(3)(-)/CO(2) and ATP to give threonylcarbamoyl-AMP (TC-AMP) as the acyladenylate intermediate, with the release of diphosphate. Participates in t(6)A37 formation in cytoplasmic and mitochondrial tRNAs. May regulate the activity of some transporters.</text>
</comment>
<keyword evidence="7" id="KW-1003">Cell membrane</keyword>
<evidence type="ECO:0000256" key="13">
    <source>
        <dbReference type="ARBA" id="ARBA00048366"/>
    </source>
</evidence>
<evidence type="ECO:0000256" key="8">
    <source>
        <dbReference type="ARBA" id="ARBA00022490"/>
    </source>
</evidence>
<dbReference type="GO" id="GO:0005739">
    <property type="term" value="C:mitochondrion"/>
    <property type="evidence" value="ECO:0007669"/>
    <property type="project" value="UniProtKB-SubCell"/>
</dbReference>
<evidence type="ECO:0000256" key="7">
    <source>
        <dbReference type="ARBA" id="ARBA00022475"/>
    </source>
</evidence>
<evidence type="ECO:0000256" key="1">
    <source>
        <dbReference type="ARBA" id="ARBA00004173"/>
    </source>
</evidence>
<name>A0A653DD27_CALMS</name>
<evidence type="ECO:0000313" key="18">
    <source>
        <dbReference type="Proteomes" id="UP000410492"/>
    </source>
</evidence>
<evidence type="ECO:0000313" key="17">
    <source>
        <dbReference type="EMBL" id="VEN57736.1"/>
    </source>
</evidence>
<evidence type="ECO:0000256" key="11">
    <source>
        <dbReference type="ARBA" id="ARBA00023128"/>
    </source>
</evidence>